<proteinExistence type="predicted"/>
<dbReference type="AlphaFoldDB" id="A0A383D1I7"/>
<evidence type="ECO:0000313" key="1">
    <source>
        <dbReference type="EMBL" id="SVE38170.1"/>
    </source>
</evidence>
<dbReference type="EMBL" id="UINC01213411">
    <property type="protein sequence ID" value="SVE38170.1"/>
    <property type="molecule type" value="Genomic_DNA"/>
</dbReference>
<name>A0A383D1I7_9ZZZZ</name>
<protein>
    <submittedName>
        <fullName evidence="1">Uncharacterized protein</fullName>
    </submittedName>
</protein>
<accession>A0A383D1I7</accession>
<gene>
    <name evidence="1" type="ORF">METZ01_LOCUS491024</name>
</gene>
<sequence length="58" mass="6538">MEKAHLGYMVETDPVPALPVPGSTDRFAVHRIFCVGRNHAVPAREMAMVWTVGRHFTF</sequence>
<reference evidence="1" key="1">
    <citation type="submission" date="2018-05" db="EMBL/GenBank/DDBJ databases">
        <authorList>
            <person name="Lanie J.A."/>
            <person name="Ng W.-L."/>
            <person name="Kazmierczak K.M."/>
            <person name="Andrzejewski T.M."/>
            <person name="Davidsen T.M."/>
            <person name="Wayne K.J."/>
            <person name="Tettelin H."/>
            <person name="Glass J.I."/>
            <person name="Rusch D."/>
            <person name="Podicherti R."/>
            <person name="Tsui H.-C.T."/>
            <person name="Winkler M.E."/>
        </authorList>
    </citation>
    <scope>NUCLEOTIDE SEQUENCE</scope>
</reference>
<organism evidence="1">
    <name type="scientific">marine metagenome</name>
    <dbReference type="NCBI Taxonomy" id="408172"/>
    <lineage>
        <taxon>unclassified sequences</taxon>
        <taxon>metagenomes</taxon>
        <taxon>ecological metagenomes</taxon>
    </lineage>
</organism>
<feature type="non-terminal residue" evidence="1">
    <location>
        <position position="58"/>
    </location>
</feature>